<dbReference type="PANTHER" id="PTHR33969:SF2">
    <property type="entry name" value="SEGREGATION AND CONDENSATION PROTEIN A"/>
    <property type="match status" value="1"/>
</dbReference>
<comment type="caution">
    <text evidence="2">The sequence shown here is derived from an EMBL/GenBank/DDBJ whole genome shotgun (WGS) entry which is preliminary data.</text>
</comment>
<gene>
    <name evidence="2" type="ORF">ENP13_04570</name>
</gene>
<evidence type="ECO:0000256" key="1">
    <source>
        <dbReference type="ARBA" id="ARBA00044777"/>
    </source>
</evidence>
<dbReference type="InterPro" id="IPR023093">
    <property type="entry name" value="ScpA-like_C"/>
</dbReference>
<dbReference type="InterPro" id="IPR003768">
    <property type="entry name" value="ScpA"/>
</dbReference>
<reference evidence="2" key="1">
    <citation type="journal article" date="2020" name="mSystems">
        <title>Genome- and Community-Level Interaction Insights into Carbon Utilization and Element Cycling Functions of Hydrothermarchaeota in Hydrothermal Sediment.</title>
        <authorList>
            <person name="Zhou Z."/>
            <person name="Liu Y."/>
            <person name="Xu W."/>
            <person name="Pan J."/>
            <person name="Luo Z.H."/>
            <person name="Li M."/>
        </authorList>
    </citation>
    <scope>NUCLEOTIDE SEQUENCE [LARGE SCALE GENOMIC DNA]</scope>
    <source>
        <strain evidence="2">SpSt-192</strain>
    </source>
</reference>
<dbReference type="PANTHER" id="PTHR33969">
    <property type="entry name" value="SEGREGATION AND CONDENSATION PROTEIN A"/>
    <property type="match status" value="1"/>
</dbReference>
<organism evidence="2">
    <name type="scientific">Thermorudis sp</name>
    <dbReference type="NCBI Taxonomy" id="1969470"/>
    <lineage>
        <taxon>Bacteria</taxon>
        <taxon>Pseudomonadati</taxon>
        <taxon>Thermomicrobiota</taxon>
        <taxon>Thermomicrobia</taxon>
        <taxon>Thermomicrobia incertae sedis</taxon>
        <taxon>Thermorudis</taxon>
    </lineage>
</organism>
<name>A0A7C3APZ0_9BACT</name>
<evidence type="ECO:0000313" key="2">
    <source>
        <dbReference type="EMBL" id="HEX70501.1"/>
    </source>
</evidence>
<protein>
    <recommendedName>
        <fullName evidence="1">Segregation and condensation protein A</fullName>
    </recommendedName>
</protein>
<accession>A0A7C3APZ0</accession>
<dbReference type="Pfam" id="PF02616">
    <property type="entry name" value="SMC_ScpA"/>
    <property type="match status" value="1"/>
</dbReference>
<dbReference type="AlphaFoldDB" id="A0A7C3APZ0"/>
<dbReference type="Gene3D" id="1.10.10.580">
    <property type="entry name" value="Structural maintenance of chromosome 1. Chain E"/>
    <property type="match status" value="1"/>
</dbReference>
<proteinExistence type="predicted"/>
<dbReference type="EMBL" id="DSID01000356">
    <property type="protein sequence ID" value="HEX70501.1"/>
    <property type="molecule type" value="Genomic_DNA"/>
</dbReference>
<dbReference type="Gene3D" id="6.10.250.2410">
    <property type="match status" value="1"/>
</dbReference>
<sequence>MPVDIRSARLADCLITIEGFSGPLDLLLRLVEERRLPVTELSLVEVTDQFLAHLASLEDAPLELVADFTVVAARLIALKARALLPRPAEPEVPGEPEPDDLIRQLQLYQAFREAAQELRLRELRGRRAYVRPPISPPSPARVKVIARDPASLLTALRRWHRRVEPRPVTLRLPPAISLRAMARRLLARLRGGARTFRELVGRKADRRELAAGFLALLVLIRRGAVQAEQEVPFGEIMVIPRVRPWREAAADD</sequence>